<keyword evidence="4" id="KW-0223">Dioxygenase</keyword>
<comment type="caution">
    <text evidence="9">The sequence shown here is derived from an EMBL/GenBank/DDBJ whole genome shotgun (WGS) entry which is preliminary data.</text>
</comment>
<keyword evidence="10" id="KW-1185">Reference proteome</keyword>
<keyword evidence="7" id="KW-0175">Coiled coil</keyword>
<dbReference type="Proteomes" id="UP001199525">
    <property type="component" value="Unassembled WGS sequence"/>
</dbReference>
<keyword evidence="6" id="KW-0408">Iron</keyword>
<keyword evidence="5" id="KW-0560">Oxidoreductase</keyword>
<proteinExistence type="predicted"/>
<comment type="cofactor">
    <cofactor evidence="1">
        <name>L-ascorbate</name>
        <dbReference type="ChEBI" id="CHEBI:38290"/>
    </cofactor>
</comment>
<evidence type="ECO:0000256" key="3">
    <source>
        <dbReference type="ARBA" id="ARBA00022896"/>
    </source>
</evidence>
<evidence type="ECO:0000256" key="6">
    <source>
        <dbReference type="ARBA" id="ARBA00023004"/>
    </source>
</evidence>
<dbReference type="InterPro" id="IPR005123">
    <property type="entry name" value="Oxoglu/Fe-dep_dioxygenase_dom"/>
</dbReference>
<evidence type="ECO:0000259" key="8">
    <source>
        <dbReference type="PROSITE" id="PS51471"/>
    </source>
</evidence>
<organism evidence="9 10">
    <name type="scientific">Nostoc favosum CHAB5714</name>
    <dbReference type="NCBI Taxonomy" id="2780399"/>
    <lineage>
        <taxon>Bacteria</taxon>
        <taxon>Bacillati</taxon>
        <taxon>Cyanobacteriota</taxon>
        <taxon>Cyanophyceae</taxon>
        <taxon>Nostocales</taxon>
        <taxon>Nostocaceae</taxon>
        <taxon>Nostoc</taxon>
        <taxon>Nostoc favosum</taxon>
    </lineage>
</organism>
<evidence type="ECO:0000256" key="1">
    <source>
        <dbReference type="ARBA" id="ARBA00001961"/>
    </source>
</evidence>
<evidence type="ECO:0000256" key="5">
    <source>
        <dbReference type="ARBA" id="ARBA00023002"/>
    </source>
</evidence>
<dbReference type="RefSeq" id="WP_229488513.1">
    <property type="nucleotide sequence ID" value="NZ_JAIVFQ010000064.1"/>
</dbReference>
<dbReference type="SMART" id="SM00702">
    <property type="entry name" value="P4Hc"/>
    <property type="match status" value="1"/>
</dbReference>
<dbReference type="InterPro" id="IPR006620">
    <property type="entry name" value="Pro_4_hyd_alph"/>
</dbReference>
<sequence length="222" mass="25813">MTQSIDCPRKITMQAPVLFIPNVLDVDFCKHLINIWETEGNEDTTHLIEENGKWNERIDYKQAVRRNHKLKEGETLERLKHSIRNRVRPEIQKAFHFQVTRFEGFSIFGYEASSGGYLGLHRDNCTENTAYRRLSMTINLNAGEYEGGYLRFPEYGTDLYQPETGCAAIFSSSLLHEVTDVTKGRRFALVSFFYSEKEAQLIEEYNRKVREVESQMQPVSAQ</sequence>
<evidence type="ECO:0000256" key="2">
    <source>
        <dbReference type="ARBA" id="ARBA00022723"/>
    </source>
</evidence>
<keyword evidence="2" id="KW-0479">Metal-binding</keyword>
<accession>A0ABS8IFN1</accession>
<dbReference type="InterPro" id="IPR044862">
    <property type="entry name" value="Pro_4_hyd_alph_FE2OG_OXY"/>
</dbReference>
<evidence type="ECO:0000313" key="9">
    <source>
        <dbReference type="EMBL" id="MCC5602979.1"/>
    </source>
</evidence>
<dbReference type="PROSITE" id="PS51471">
    <property type="entry name" value="FE2OG_OXY"/>
    <property type="match status" value="1"/>
</dbReference>
<feature type="coiled-coil region" evidence="7">
    <location>
        <begin position="195"/>
        <end position="222"/>
    </location>
</feature>
<feature type="domain" description="Fe2OG dioxygenase" evidence="8">
    <location>
        <begin position="101"/>
        <end position="195"/>
    </location>
</feature>
<protein>
    <submittedName>
        <fullName evidence="9">2OG-Fe(II) oxygenase</fullName>
    </submittedName>
</protein>
<evidence type="ECO:0000313" key="10">
    <source>
        <dbReference type="Proteomes" id="UP001199525"/>
    </source>
</evidence>
<evidence type="ECO:0000256" key="4">
    <source>
        <dbReference type="ARBA" id="ARBA00022964"/>
    </source>
</evidence>
<dbReference type="EMBL" id="JAIVFQ010000064">
    <property type="protein sequence ID" value="MCC5602979.1"/>
    <property type="molecule type" value="Genomic_DNA"/>
</dbReference>
<evidence type="ECO:0000256" key="7">
    <source>
        <dbReference type="SAM" id="Coils"/>
    </source>
</evidence>
<keyword evidence="3" id="KW-0847">Vitamin C</keyword>
<name>A0ABS8IFN1_9NOSO</name>
<reference evidence="9 10" key="1">
    <citation type="journal article" date="2021" name="Microorganisms">
        <title>Genome Evolution of Filamentous Cyanobacterium Nostoc Species: From Facultative Symbiosis to Free Living.</title>
        <authorList>
            <person name="Huo D."/>
            <person name="Li H."/>
            <person name="Cai F."/>
            <person name="Guo X."/>
            <person name="Qiao Z."/>
            <person name="Wang W."/>
            <person name="Yu G."/>
            <person name="Li R."/>
        </authorList>
    </citation>
    <scope>NUCLEOTIDE SEQUENCE [LARGE SCALE GENOMIC DNA]</scope>
    <source>
        <strain evidence="9 10">CHAB 5714</strain>
    </source>
</reference>
<dbReference type="Pfam" id="PF13640">
    <property type="entry name" value="2OG-FeII_Oxy_3"/>
    <property type="match status" value="1"/>
</dbReference>
<dbReference type="Gene3D" id="2.60.120.620">
    <property type="entry name" value="q2cbj1_9rhob like domain"/>
    <property type="match status" value="1"/>
</dbReference>
<gene>
    <name evidence="9" type="ORF">LC586_28255</name>
</gene>